<dbReference type="Proteomes" id="UP001623660">
    <property type="component" value="Unassembled WGS sequence"/>
</dbReference>
<protein>
    <submittedName>
        <fullName evidence="1">Uncharacterized protein</fullName>
    </submittedName>
</protein>
<evidence type="ECO:0000313" key="2">
    <source>
        <dbReference type="Proteomes" id="UP001623660"/>
    </source>
</evidence>
<proteinExistence type="predicted"/>
<evidence type="ECO:0000313" key="1">
    <source>
        <dbReference type="EMBL" id="MFL0198688.1"/>
    </source>
</evidence>
<dbReference type="RefSeq" id="WP_406794801.1">
    <property type="nucleotide sequence ID" value="NZ_JBJHZX010000079.1"/>
</dbReference>
<gene>
    <name evidence="1" type="ORF">ACJDU8_24490</name>
</gene>
<reference evidence="1 2" key="1">
    <citation type="submission" date="2024-11" db="EMBL/GenBank/DDBJ databases">
        <authorList>
            <person name="Heng Y.C."/>
            <person name="Lim A.C.H."/>
            <person name="Lee J.K.Y."/>
            <person name="Kittelmann S."/>
        </authorList>
    </citation>
    <scope>NUCLEOTIDE SEQUENCE [LARGE SCALE GENOMIC DNA]</scope>
    <source>
        <strain evidence="1 2">WILCCON 0269</strain>
    </source>
</reference>
<sequence length="83" mass="9346">MDNKRNLNSFKGKVFNTENLAYIDDPITAMIEGVAILLGDYEVPRKQAAKLLLKALLRDEFLEALLEDMEIEKAKGTKESCEA</sequence>
<organism evidence="1 2">
    <name type="scientific">Candidatus Clostridium eludens</name>
    <dbReference type="NCBI Taxonomy" id="3381663"/>
    <lineage>
        <taxon>Bacteria</taxon>
        <taxon>Bacillati</taxon>
        <taxon>Bacillota</taxon>
        <taxon>Clostridia</taxon>
        <taxon>Eubacteriales</taxon>
        <taxon>Clostridiaceae</taxon>
        <taxon>Clostridium</taxon>
    </lineage>
</organism>
<comment type="caution">
    <text evidence="1">The sequence shown here is derived from an EMBL/GenBank/DDBJ whole genome shotgun (WGS) entry which is preliminary data.</text>
</comment>
<keyword evidence="2" id="KW-1185">Reference proteome</keyword>
<dbReference type="EMBL" id="JBJHZX010000079">
    <property type="protein sequence ID" value="MFL0198688.1"/>
    <property type="molecule type" value="Genomic_DNA"/>
</dbReference>
<accession>A0ABW8SSB9</accession>
<name>A0ABW8SSB9_9CLOT</name>